<dbReference type="PANTHER" id="PTHR47573:SF1">
    <property type="entry name" value="PROTEIN AF-9 HOMOLOG"/>
    <property type="match status" value="1"/>
</dbReference>
<name>A0A1S8WVZ2_OPIVI</name>
<gene>
    <name evidence="7" type="ORF">X801_05573</name>
</gene>
<feature type="region of interest" description="Disordered" evidence="5">
    <location>
        <begin position="560"/>
        <end position="586"/>
    </location>
</feature>
<feature type="compositionally biased region" description="Low complexity" evidence="5">
    <location>
        <begin position="705"/>
        <end position="717"/>
    </location>
</feature>
<organism evidence="7 8">
    <name type="scientific">Opisthorchis viverrini</name>
    <name type="common">Southeast Asian liver fluke</name>
    <dbReference type="NCBI Taxonomy" id="6198"/>
    <lineage>
        <taxon>Eukaryota</taxon>
        <taxon>Metazoa</taxon>
        <taxon>Spiralia</taxon>
        <taxon>Lophotrochozoa</taxon>
        <taxon>Platyhelminthes</taxon>
        <taxon>Trematoda</taxon>
        <taxon>Digenea</taxon>
        <taxon>Opisthorchiida</taxon>
        <taxon>Opisthorchiata</taxon>
        <taxon>Opisthorchiidae</taxon>
        <taxon>Opisthorchis</taxon>
    </lineage>
</organism>
<evidence type="ECO:0000313" key="7">
    <source>
        <dbReference type="EMBL" id="OON18571.1"/>
    </source>
</evidence>
<feature type="compositionally biased region" description="Basic and acidic residues" evidence="5">
    <location>
        <begin position="813"/>
        <end position="825"/>
    </location>
</feature>
<feature type="compositionally biased region" description="Polar residues" evidence="5">
    <location>
        <begin position="1041"/>
        <end position="1050"/>
    </location>
</feature>
<feature type="compositionally biased region" description="Polar residues" evidence="5">
    <location>
        <begin position="1186"/>
        <end position="1201"/>
    </location>
</feature>
<keyword evidence="1" id="KW-0805">Transcription regulation</keyword>
<evidence type="ECO:0000256" key="1">
    <source>
        <dbReference type="ARBA" id="ARBA00023015"/>
    </source>
</evidence>
<feature type="compositionally biased region" description="Polar residues" evidence="5">
    <location>
        <begin position="762"/>
        <end position="774"/>
    </location>
</feature>
<feature type="region of interest" description="Disordered" evidence="5">
    <location>
        <begin position="467"/>
        <end position="486"/>
    </location>
</feature>
<reference evidence="7 8" key="1">
    <citation type="submission" date="2015-03" db="EMBL/GenBank/DDBJ databases">
        <title>Draft genome of the nematode, Opisthorchis viverrini.</title>
        <authorList>
            <person name="Mitreva M."/>
        </authorList>
    </citation>
    <scope>NUCLEOTIDE SEQUENCE [LARGE SCALE GENOMIC DNA]</scope>
    <source>
        <strain evidence="7">Khon Kaen</strain>
    </source>
</reference>
<feature type="region of interest" description="Disordered" evidence="5">
    <location>
        <begin position="608"/>
        <end position="1085"/>
    </location>
</feature>
<feature type="compositionally biased region" description="Basic and acidic residues" evidence="5">
    <location>
        <begin position="897"/>
        <end position="906"/>
    </location>
</feature>
<proteinExistence type="predicted"/>
<keyword evidence="3 4" id="KW-0539">Nucleus</keyword>
<dbReference type="InterPro" id="IPR005033">
    <property type="entry name" value="YEATS"/>
</dbReference>
<dbReference type="AlphaFoldDB" id="A0A1S8WVZ2"/>
<feature type="compositionally biased region" description="Polar residues" evidence="5">
    <location>
        <begin position="1075"/>
        <end position="1085"/>
    </location>
</feature>
<evidence type="ECO:0000256" key="3">
    <source>
        <dbReference type="ARBA" id="ARBA00023242"/>
    </source>
</evidence>
<feature type="region of interest" description="Disordered" evidence="5">
    <location>
        <begin position="1186"/>
        <end position="1209"/>
    </location>
</feature>
<comment type="subcellular location">
    <subcellularLocation>
        <location evidence="4">Nucleus</location>
    </subcellularLocation>
</comment>
<feature type="domain" description="YEATS" evidence="6">
    <location>
        <begin position="21"/>
        <end position="150"/>
    </location>
</feature>
<keyword evidence="8" id="KW-1185">Reference proteome</keyword>
<evidence type="ECO:0000313" key="8">
    <source>
        <dbReference type="Proteomes" id="UP000243686"/>
    </source>
</evidence>
<feature type="compositionally biased region" description="Polar residues" evidence="5">
    <location>
        <begin position="925"/>
        <end position="937"/>
    </location>
</feature>
<dbReference type="PROSITE" id="PS51037">
    <property type="entry name" value="YEATS"/>
    <property type="match status" value="1"/>
</dbReference>
<feature type="compositionally biased region" description="Low complexity" evidence="5">
    <location>
        <begin position="803"/>
        <end position="812"/>
    </location>
</feature>
<feature type="compositionally biased region" description="Polar residues" evidence="5">
    <location>
        <begin position="295"/>
        <end position="312"/>
    </location>
</feature>
<feature type="compositionally biased region" description="Polar residues" evidence="5">
    <location>
        <begin position="987"/>
        <end position="997"/>
    </location>
</feature>
<feature type="compositionally biased region" description="Basic and acidic residues" evidence="5">
    <location>
        <begin position="874"/>
        <end position="889"/>
    </location>
</feature>
<dbReference type="InterPro" id="IPR055129">
    <property type="entry name" value="YEATS_dom"/>
</dbReference>
<dbReference type="InterPro" id="IPR038704">
    <property type="entry name" value="YEAST_sf"/>
</dbReference>
<feature type="compositionally biased region" description="Basic and acidic residues" evidence="5">
    <location>
        <begin position="688"/>
        <end position="701"/>
    </location>
</feature>
<dbReference type="GO" id="GO:0005634">
    <property type="term" value="C:nucleus"/>
    <property type="evidence" value="ECO:0007669"/>
    <property type="project" value="UniProtKB-SubCell"/>
</dbReference>
<feature type="compositionally biased region" description="Basic and acidic residues" evidence="5">
    <location>
        <begin position="419"/>
        <end position="432"/>
    </location>
</feature>
<evidence type="ECO:0000259" key="6">
    <source>
        <dbReference type="PROSITE" id="PS51037"/>
    </source>
</evidence>
<feature type="compositionally biased region" description="Polar residues" evidence="5">
    <location>
        <begin position="436"/>
        <end position="446"/>
    </location>
</feature>
<evidence type="ECO:0000256" key="5">
    <source>
        <dbReference type="SAM" id="MobiDB-lite"/>
    </source>
</evidence>
<dbReference type="PANTHER" id="PTHR47573">
    <property type="entry name" value="PROTEIN AF-9 HOMOLOG"/>
    <property type="match status" value="1"/>
</dbReference>
<dbReference type="Pfam" id="PF03366">
    <property type="entry name" value="YEATS"/>
    <property type="match status" value="1"/>
</dbReference>
<feature type="compositionally biased region" description="Polar residues" evidence="5">
    <location>
        <begin position="1009"/>
        <end position="1019"/>
    </location>
</feature>
<feature type="compositionally biased region" description="Basic residues" evidence="5">
    <location>
        <begin position="470"/>
        <end position="483"/>
    </location>
</feature>
<feature type="region of interest" description="Disordered" evidence="5">
    <location>
        <begin position="295"/>
        <end position="375"/>
    </location>
</feature>
<feature type="compositionally biased region" description="Polar residues" evidence="5">
    <location>
        <begin position="567"/>
        <end position="576"/>
    </location>
</feature>
<dbReference type="EMBL" id="KV894047">
    <property type="protein sequence ID" value="OON18571.1"/>
    <property type="molecule type" value="Genomic_DNA"/>
</dbReference>
<keyword evidence="2" id="KW-0804">Transcription</keyword>
<feature type="region of interest" description="Disordered" evidence="5">
    <location>
        <begin position="395"/>
        <end position="451"/>
    </location>
</feature>
<dbReference type="Gene3D" id="2.60.40.1970">
    <property type="entry name" value="YEATS domain"/>
    <property type="match status" value="1"/>
</dbReference>
<accession>A0A1S8WVZ2</accession>
<feature type="compositionally biased region" description="Basic and acidic residues" evidence="5">
    <location>
        <begin position="947"/>
        <end position="964"/>
    </location>
</feature>
<feature type="compositionally biased region" description="Low complexity" evidence="5">
    <location>
        <begin position="966"/>
        <end position="979"/>
    </location>
</feature>
<protein>
    <submittedName>
        <fullName evidence="7">YEATS family protein</fullName>
    </submittedName>
</protein>
<dbReference type="GO" id="GO:0006355">
    <property type="term" value="P:regulation of DNA-templated transcription"/>
    <property type="evidence" value="ECO:0007669"/>
    <property type="project" value="InterPro"/>
</dbReference>
<dbReference type="Proteomes" id="UP000243686">
    <property type="component" value="Unassembled WGS sequence"/>
</dbReference>
<sequence length="1209" mass="134000">MDKKDAKAINAEVPLTEWPCTCQYGKILFVFKVGHSVQRRAKPLSNRTHHWRCYVDSWNPNYPLSALVRKVTFWLHDTFENPRQVVRQPPFAIEEDGFGHFQLQIEVAFLDCVTTFTYDLRLFDNNALHTYRTVRVIPAPEDWDRMIQLGGIVIPRTNTPADIHKVVQTIQSCNNLESMHSYSFFPHLRDRSEQDVHSLSPASVGSTACKPSDSVPFYPETVGRQSAGQDYCFDYQDETCSGSLTHSDPDIPRQSVLSVERLLAQRPLPQKHKKKLQLLHEAQLLLEDAQKRQSQWASSRPVTAPGSGSPQYNLMPLSPDIPTPSKGAPPLDSAGDQEEMEPLLSTNNLSVGKDQNDIGSLPDRKSGFETAEPSSPVKRIVLKLSRLGSKNQLVVASSDLEGQDTMDERQERRRRKKEQRREQARLEEEKARQFGISDSKTENPSLKPNELLTREVAAAPVTGYADVKSPRKLKKHRRLKAGKRAAIDALDQPSPLISPKANLVSDQLPDLVKLESESRKGQLSPEGITASQCMGQVQPESEFHGHIGPFVEHELFGSDDESHLLGDQTNQYSPKVSSPFEHGAHSHLLLDNPDEEFEDALSRSLFSQCHESTNPGSPVDLFGDEDRLSSAHTTPHVVDVRYPASSPNESTGSRPYDPEDLLTSKPRQIGGELFEDTGDECIPLSRHSSTDRSEKSIDFVRSRPSRPVSKSRPSKVSTDSSASGADHGRPVSGSHKKHKNSDKQKSQMKHGQQDSVSRERTCVSSPGRPSSASKTAPEKVDSGVPRSRSVNKSTDFRKQHARSSSSHSSSSSCREKERKKIDRNPSKHMHPNTSKHGEQIHTPKIQSSSPKIKPPKSDAVGKPRKQVSADETETSDRKLSDSKRSHVSKDFSTTKSKKMEAKKQNYSDKPLAGESVGPRKEHLRSQSGLRRTATVPQDSKHSSKGPSQERRKMYLKRFKEHDIELSSLSSSSSSSVSSSPTPPMSSCNPVFSGTASEPSCFDKAHKSQSRQPVPSQVTKHSGDKRSKKKINPPPTCGPAQLETTGISNEKPNAAVKPTTSESAKPLDMNVEPQLSDGTNNQSKYSGSQLEHLFDRLLRLQQPHLAIRMSEILLQYLVPRPPTSTSKSQNNEAAAAVGSKVKSGRAVKVLNEGEPRIIAFNLRRLPFVCLDQLSELIAEDEAISFNSSANGEKHNSTASELMSPSKDLVL</sequence>
<evidence type="ECO:0000256" key="2">
    <source>
        <dbReference type="ARBA" id="ARBA00023163"/>
    </source>
</evidence>
<dbReference type="CDD" id="cd16906">
    <property type="entry name" value="YEATS_AF-9_like"/>
    <property type="match status" value="1"/>
</dbReference>
<evidence type="ECO:0000256" key="4">
    <source>
        <dbReference type="PROSITE-ProRule" id="PRU00376"/>
    </source>
</evidence>